<accession>A0A6J6LRD1</accession>
<feature type="transmembrane region" description="Helical" evidence="6">
    <location>
        <begin position="226"/>
        <end position="243"/>
    </location>
</feature>
<feature type="region of interest" description="Disordered" evidence="5">
    <location>
        <begin position="698"/>
        <end position="721"/>
    </location>
</feature>
<dbReference type="InterPro" id="IPR005372">
    <property type="entry name" value="UPF0182"/>
</dbReference>
<proteinExistence type="predicted"/>
<organism evidence="7">
    <name type="scientific">freshwater metagenome</name>
    <dbReference type="NCBI Taxonomy" id="449393"/>
    <lineage>
        <taxon>unclassified sequences</taxon>
        <taxon>metagenomes</taxon>
        <taxon>ecological metagenomes</taxon>
    </lineage>
</organism>
<dbReference type="PANTHER" id="PTHR39344:SF1">
    <property type="entry name" value="UPF0182 PROTEIN SLL1060"/>
    <property type="match status" value="1"/>
</dbReference>
<dbReference type="GO" id="GO:0016020">
    <property type="term" value="C:membrane"/>
    <property type="evidence" value="ECO:0007669"/>
    <property type="project" value="InterPro"/>
</dbReference>
<feature type="region of interest" description="Disordered" evidence="5">
    <location>
        <begin position="1"/>
        <end position="20"/>
    </location>
</feature>
<feature type="transmembrane region" description="Helical" evidence="6">
    <location>
        <begin position="270"/>
        <end position="289"/>
    </location>
</feature>
<name>A0A6J6LRD1_9ZZZZ</name>
<feature type="transmembrane region" description="Helical" evidence="6">
    <location>
        <begin position="180"/>
        <end position="205"/>
    </location>
</feature>
<sequence>MRNSSDLPPRGPGGPAFRVPNFGKPSRGRIIVSVVIGAVLLLAFSARSLSSFYVNLLWFDSVGHSEVYWGILTSKIELAAIFAVGAFVFLLVNLMIADKVAPLTLPNTPEDQTVIRIREATAKNRGKLRVALAAVVALMLGLPASAEWQNWLMFRNRQAFSVGDPQFKANVGFYVFRLPFAQFVVAWTFGMLVLAIIIVTAFHFVNGSIRPQDRVQRVSPQAKVHLSVLLAGAALLRAANYWLSKYDLTSSERGVVRGALYTDVKAQLPALNLMILVSLAVAVLLLWNVRQRGWRLPVMAVGLWVVVALVAGTVYPAIVQRFIVQPNVSTREIPYIQRNIEATKAAMGIDDVERVSQSFGDISADDVTANDAALRDVRQLDPVQMKDRFALDQGLASFYGVTDLDVDRYSIDGRVQQVLVATRELKAEGIPNRTWVSRHLLYTHGCGVIAAPASIATDDGRPSYVDLKVTQPQIYFGDGLDGYSIVNTSQKEQACPDTKAGAYAGDGGIRFSGLIRKLALAINFGEFNLFGSSLITNDSQILLQRDVRSRVEKIAPFLHFDSDPYPVVTEGKVQWVIDAFTTTNRYPYAETANNSQLSASSGLNHSFNYVRNSVKAVVNAYTGEVTLYLVDTKDPIARMWKAAFPKLFTSQKEVPEALSAHFRYPEDLFRVQTNLFGRYQFDDATLFFNRDAAWSVAQAPPSEPEGSTAGTSTAGATATPGVGAVDSINATDSVGTRFSPYYSIFHAPGSQTDVGEFSMIRPFVPFSSDDSRKELRSLMVVSSDPKTYGKLKVFDVQSPLPPGPATVAAEFESEPVISQTITPLDQRGSRVMYGDLQLVPVGKGLIYLRPMFVLPDSEDSKQIFVRKMLASYNGKSVIGNSLTDVIAQLFPGFSMNLGDRVGGSTGGPTTTTIPGSPTTTVPAGSGLTARQMLQQADRLFAEADAALAKNPPDFATYQTKTLQARALVQKALTAIK</sequence>
<evidence type="ECO:0000256" key="1">
    <source>
        <dbReference type="ARBA" id="ARBA00022475"/>
    </source>
</evidence>
<dbReference type="GO" id="GO:0005576">
    <property type="term" value="C:extracellular region"/>
    <property type="evidence" value="ECO:0007669"/>
    <property type="project" value="TreeGrafter"/>
</dbReference>
<dbReference type="Pfam" id="PF03699">
    <property type="entry name" value="UPF0182"/>
    <property type="match status" value="1"/>
</dbReference>
<evidence type="ECO:0000256" key="4">
    <source>
        <dbReference type="ARBA" id="ARBA00023136"/>
    </source>
</evidence>
<reference evidence="7" key="1">
    <citation type="submission" date="2020-05" db="EMBL/GenBank/DDBJ databases">
        <authorList>
            <person name="Chiriac C."/>
            <person name="Salcher M."/>
            <person name="Ghai R."/>
            <person name="Kavagutti S V."/>
        </authorList>
    </citation>
    <scope>NUCLEOTIDE SEQUENCE</scope>
</reference>
<dbReference type="EMBL" id="CAEZWJ010000068">
    <property type="protein sequence ID" value="CAB4663389.1"/>
    <property type="molecule type" value="Genomic_DNA"/>
</dbReference>
<feature type="transmembrane region" description="Helical" evidence="6">
    <location>
        <begin position="128"/>
        <end position="146"/>
    </location>
</feature>
<feature type="compositionally biased region" description="Low complexity" evidence="5">
    <location>
        <begin position="706"/>
        <end position="721"/>
    </location>
</feature>
<dbReference type="AlphaFoldDB" id="A0A6J6LRD1"/>
<feature type="transmembrane region" description="Helical" evidence="6">
    <location>
        <begin position="78"/>
        <end position="96"/>
    </location>
</feature>
<feature type="transmembrane region" description="Helical" evidence="6">
    <location>
        <begin position="30"/>
        <end position="58"/>
    </location>
</feature>
<dbReference type="PANTHER" id="PTHR39344">
    <property type="entry name" value="UPF0182 PROTEIN SLL1060"/>
    <property type="match status" value="1"/>
</dbReference>
<keyword evidence="3 6" id="KW-1133">Transmembrane helix</keyword>
<evidence type="ECO:0000256" key="3">
    <source>
        <dbReference type="ARBA" id="ARBA00022989"/>
    </source>
</evidence>
<gene>
    <name evidence="7" type="ORF">UFOPK2214_01391</name>
</gene>
<evidence type="ECO:0000313" key="7">
    <source>
        <dbReference type="EMBL" id="CAB4663389.1"/>
    </source>
</evidence>
<protein>
    <submittedName>
        <fullName evidence="7">Unannotated protein</fullName>
    </submittedName>
</protein>
<evidence type="ECO:0000256" key="5">
    <source>
        <dbReference type="SAM" id="MobiDB-lite"/>
    </source>
</evidence>
<keyword evidence="2 6" id="KW-0812">Transmembrane</keyword>
<feature type="transmembrane region" description="Helical" evidence="6">
    <location>
        <begin position="296"/>
        <end position="318"/>
    </location>
</feature>
<keyword evidence="4 6" id="KW-0472">Membrane</keyword>
<keyword evidence="1" id="KW-1003">Cell membrane</keyword>
<evidence type="ECO:0000256" key="2">
    <source>
        <dbReference type="ARBA" id="ARBA00022692"/>
    </source>
</evidence>
<evidence type="ECO:0000256" key="6">
    <source>
        <dbReference type="SAM" id="Phobius"/>
    </source>
</evidence>